<name>A0ABW2EQH1_9BACI</name>
<dbReference type="RefSeq" id="WP_204708600.1">
    <property type="nucleotide sequence ID" value="NZ_JBHSZV010000047.1"/>
</dbReference>
<dbReference type="Proteomes" id="UP001596410">
    <property type="component" value="Unassembled WGS sequence"/>
</dbReference>
<accession>A0ABW2EQH1</accession>
<dbReference type="EMBL" id="JBHSZV010000047">
    <property type="protein sequence ID" value="MFC7063487.1"/>
    <property type="molecule type" value="Genomic_DNA"/>
</dbReference>
<evidence type="ECO:0008006" key="3">
    <source>
        <dbReference type="Google" id="ProtNLM"/>
    </source>
</evidence>
<reference evidence="2" key="1">
    <citation type="journal article" date="2019" name="Int. J. Syst. Evol. Microbiol.">
        <title>The Global Catalogue of Microorganisms (GCM) 10K type strain sequencing project: providing services to taxonomists for standard genome sequencing and annotation.</title>
        <authorList>
            <consortium name="The Broad Institute Genomics Platform"/>
            <consortium name="The Broad Institute Genome Sequencing Center for Infectious Disease"/>
            <person name="Wu L."/>
            <person name="Ma J."/>
        </authorList>
    </citation>
    <scope>NUCLEOTIDE SEQUENCE [LARGE SCALE GENOMIC DNA]</scope>
    <source>
        <strain evidence="2">CGMCC 4.1621</strain>
    </source>
</reference>
<comment type="caution">
    <text evidence="1">The sequence shown here is derived from an EMBL/GenBank/DDBJ whole genome shotgun (WGS) entry which is preliminary data.</text>
</comment>
<evidence type="ECO:0000313" key="2">
    <source>
        <dbReference type="Proteomes" id="UP001596410"/>
    </source>
</evidence>
<evidence type="ECO:0000313" key="1">
    <source>
        <dbReference type="EMBL" id="MFC7063487.1"/>
    </source>
</evidence>
<organism evidence="1 2">
    <name type="scientific">Halobacillus seohaensis</name>
    <dbReference type="NCBI Taxonomy" id="447421"/>
    <lineage>
        <taxon>Bacteria</taxon>
        <taxon>Bacillati</taxon>
        <taxon>Bacillota</taxon>
        <taxon>Bacilli</taxon>
        <taxon>Bacillales</taxon>
        <taxon>Bacillaceae</taxon>
        <taxon>Halobacillus</taxon>
    </lineage>
</organism>
<sequence>MKRFLFEYEVISTGTKSEFSITELNEEQAKDKIVERVADMEFTEEDDIKIGEMIKILNIEDNYYECEGCT</sequence>
<keyword evidence="2" id="KW-1185">Reference proteome</keyword>
<gene>
    <name evidence="1" type="ORF">ACFQIC_16875</name>
</gene>
<proteinExistence type="predicted"/>
<protein>
    <recommendedName>
        <fullName evidence="3">DUF2922 domain-containing protein</fullName>
    </recommendedName>
</protein>